<evidence type="ECO:0000313" key="2">
    <source>
        <dbReference type="EMBL" id="WQD80403.1"/>
    </source>
</evidence>
<evidence type="ECO:0000313" key="3">
    <source>
        <dbReference type="Proteomes" id="UP001325479"/>
    </source>
</evidence>
<dbReference type="EMBL" id="CP139965">
    <property type="protein sequence ID" value="WQD80403.1"/>
    <property type="molecule type" value="Genomic_DNA"/>
</dbReference>
<protein>
    <submittedName>
        <fullName evidence="2">GNAT family N-acetyltransferase</fullName>
        <ecNumber evidence="2">2.3.1.-</ecNumber>
    </submittedName>
</protein>
<gene>
    <name evidence="2" type="ORF">U0042_12360</name>
</gene>
<dbReference type="PANTHER" id="PTHR43451">
    <property type="entry name" value="ACETYLTRANSFERASE (GNAT) FAMILY PROTEIN"/>
    <property type="match status" value="1"/>
</dbReference>
<dbReference type="SUPFAM" id="SSF55729">
    <property type="entry name" value="Acyl-CoA N-acyltransferases (Nat)"/>
    <property type="match status" value="1"/>
</dbReference>
<keyword evidence="2" id="KW-0012">Acyltransferase</keyword>
<keyword evidence="3" id="KW-1185">Reference proteome</keyword>
<reference evidence="2 3" key="1">
    <citation type="submission" date="2023-12" db="EMBL/GenBank/DDBJ databases">
        <title>Genome sequencing and assembly of bacterial species from a model synthetic community.</title>
        <authorList>
            <person name="Hogle S.L."/>
        </authorList>
    </citation>
    <scope>NUCLEOTIDE SEQUENCE [LARGE SCALE GENOMIC DNA]</scope>
    <source>
        <strain evidence="2 3">HAMBI 2494</strain>
    </source>
</reference>
<name>A0ABZ0WT20_9BURK</name>
<feature type="domain" description="N-acetyltransferase" evidence="1">
    <location>
        <begin position="4"/>
        <end position="165"/>
    </location>
</feature>
<dbReference type="EC" id="2.3.1.-" evidence="2"/>
<dbReference type="Pfam" id="PF13673">
    <property type="entry name" value="Acetyltransf_10"/>
    <property type="match status" value="1"/>
</dbReference>
<dbReference type="InterPro" id="IPR052564">
    <property type="entry name" value="N-acetyltrans/Recomb-assoc"/>
</dbReference>
<dbReference type="PANTHER" id="PTHR43451:SF1">
    <property type="entry name" value="ACETYLTRANSFERASE"/>
    <property type="match status" value="1"/>
</dbReference>
<accession>A0ABZ0WT20</accession>
<organism evidence="2 3">
    <name type="scientific">Paraburkholderia kururiensis</name>
    <dbReference type="NCBI Taxonomy" id="984307"/>
    <lineage>
        <taxon>Bacteria</taxon>
        <taxon>Pseudomonadati</taxon>
        <taxon>Pseudomonadota</taxon>
        <taxon>Betaproteobacteria</taxon>
        <taxon>Burkholderiales</taxon>
        <taxon>Burkholderiaceae</taxon>
        <taxon>Paraburkholderia</taxon>
    </lineage>
</organism>
<dbReference type="GO" id="GO:0016746">
    <property type="term" value="F:acyltransferase activity"/>
    <property type="evidence" value="ECO:0007669"/>
    <property type="project" value="UniProtKB-KW"/>
</dbReference>
<sequence>MDAFQWRRYARRDAPALAALFREAVMATAHYDLRARTAWAHAAADLDAFCRLLAPGLTLVAVAQRRHSEAARGEEEVAAFAQLHPADHVEMLYTAPRWAGRGLAASLLARLEAAAREAGAVVLTADASAAARSVFERAGFGCAGDEVVWREGVSLRRFRMCKPLNATQDFR</sequence>
<dbReference type="PROSITE" id="PS51186">
    <property type="entry name" value="GNAT"/>
    <property type="match status" value="1"/>
</dbReference>
<dbReference type="InterPro" id="IPR000182">
    <property type="entry name" value="GNAT_dom"/>
</dbReference>
<proteinExistence type="predicted"/>
<dbReference type="Proteomes" id="UP001325479">
    <property type="component" value="Chromosome"/>
</dbReference>
<dbReference type="RefSeq" id="WP_114811019.1">
    <property type="nucleotide sequence ID" value="NZ_CP139965.1"/>
</dbReference>
<dbReference type="InterPro" id="IPR016181">
    <property type="entry name" value="Acyl_CoA_acyltransferase"/>
</dbReference>
<evidence type="ECO:0000259" key="1">
    <source>
        <dbReference type="PROSITE" id="PS51186"/>
    </source>
</evidence>
<dbReference type="Gene3D" id="3.40.630.30">
    <property type="match status" value="1"/>
</dbReference>
<keyword evidence="2" id="KW-0808">Transferase</keyword>